<comment type="similarity">
    <text evidence="1">Belongs to the peptidase S66 family.</text>
</comment>
<dbReference type="PANTHER" id="PTHR30237:SF2">
    <property type="entry name" value="MUREIN TETRAPEPTIDE CARBOXYPEPTIDASE"/>
    <property type="match status" value="1"/>
</dbReference>
<evidence type="ECO:0000256" key="3">
    <source>
        <dbReference type="ARBA" id="ARBA00022670"/>
    </source>
</evidence>
<dbReference type="Gene3D" id="3.40.50.10740">
    <property type="entry name" value="Class I glutamine amidotransferase-like"/>
    <property type="match status" value="1"/>
</dbReference>
<evidence type="ECO:0000313" key="8">
    <source>
        <dbReference type="EMBL" id="MBT9432504.1"/>
    </source>
</evidence>
<dbReference type="InterPro" id="IPR027478">
    <property type="entry name" value="LdcA_N"/>
</dbReference>
<evidence type="ECO:0000259" key="6">
    <source>
        <dbReference type="Pfam" id="PF02016"/>
    </source>
</evidence>
<feature type="domain" description="LD-carboxypeptidase N-terminal" evidence="6">
    <location>
        <begin position="5"/>
        <end position="125"/>
    </location>
</feature>
<dbReference type="Pfam" id="PF17676">
    <property type="entry name" value="Peptidase_S66C"/>
    <property type="match status" value="1"/>
</dbReference>
<sequence>MAKTIHLISSSSEYLEQSIPDIVTALKRQGFQVNMQYLDQQVSDFGYVNSDRARGENLVKALTDDNVDYLWFVRGGSGALNLLPHLFANLTHIHGAREKILIGFSDVTAIHDFINKHVGWRSVHGIVASSNKDMYQLQGSNGLNKNTGFRQTLDAITQGVNYPGLLPLNAPAKVGAAGVLMGGNLTLLQSLFSTRYEKYLRDEILLLEDTGVTYKQLDRALHQLQYKKDFTPNAIVFGQFFTLEATDEERLIFKSVILDFAETTSIPVYYYPYFGHGVTNNPLLLKQQVTITCHPEQEYCTLRQAGIRHESKRGQQKRTHAGE</sequence>
<dbReference type="InterPro" id="IPR029062">
    <property type="entry name" value="Class_I_gatase-like"/>
</dbReference>
<name>A0ABS5YBW4_9GAMM</name>
<organism evidence="8 9">
    <name type="scientific">Candidatus Sodalis endolongispinus</name>
    <dbReference type="NCBI Taxonomy" id="2812662"/>
    <lineage>
        <taxon>Bacteria</taxon>
        <taxon>Pseudomonadati</taxon>
        <taxon>Pseudomonadota</taxon>
        <taxon>Gammaproteobacteria</taxon>
        <taxon>Enterobacterales</taxon>
        <taxon>Bruguierivoracaceae</taxon>
        <taxon>Sodalis</taxon>
    </lineage>
</organism>
<feature type="domain" description="LD-carboxypeptidase C-terminal" evidence="7">
    <location>
        <begin position="178"/>
        <end position="291"/>
    </location>
</feature>
<dbReference type="InterPro" id="IPR027461">
    <property type="entry name" value="Carboxypeptidase_A_C_sf"/>
</dbReference>
<reference evidence="8 9" key="1">
    <citation type="journal article" date="2021" name="Genome Biol. Evol.">
        <title>The evolution of interdependence in a four-way mealybug symbiosis.</title>
        <authorList>
            <person name="Garber A.I."/>
            <person name="Kupper M."/>
            <person name="Laetsch D.R."/>
            <person name="Weldon S.R."/>
            <person name="Ladinsky M.S."/>
            <person name="Bjorkman P.J."/>
            <person name="McCutcheon J.P."/>
        </authorList>
    </citation>
    <scope>NUCLEOTIDE SEQUENCE [LARGE SCALE GENOMIC DNA]</scope>
    <source>
        <strain evidence="8">SOD</strain>
    </source>
</reference>
<dbReference type="SUPFAM" id="SSF52317">
    <property type="entry name" value="Class I glutamine amidotransferase-like"/>
    <property type="match status" value="1"/>
</dbReference>
<keyword evidence="2" id="KW-0121">Carboxypeptidase</keyword>
<evidence type="ECO:0000259" key="7">
    <source>
        <dbReference type="Pfam" id="PF17676"/>
    </source>
</evidence>
<evidence type="ECO:0000256" key="4">
    <source>
        <dbReference type="ARBA" id="ARBA00022801"/>
    </source>
</evidence>
<dbReference type="PIRSF" id="PIRSF028757">
    <property type="entry name" value="LD-carboxypeptidase"/>
    <property type="match status" value="1"/>
</dbReference>
<dbReference type="CDD" id="cd07025">
    <property type="entry name" value="Peptidase_S66"/>
    <property type="match status" value="1"/>
</dbReference>
<dbReference type="InterPro" id="IPR040921">
    <property type="entry name" value="Peptidase_S66C"/>
</dbReference>
<protein>
    <submittedName>
        <fullName evidence="8">LD-carboxypeptidase</fullName>
    </submittedName>
</protein>
<gene>
    <name evidence="8" type="ORF">JZM24_10885</name>
</gene>
<evidence type="ECO:0000256" key="5">
    <source>
        <dbReference type="ARBA" id="ARBA00022825"/>
    </source>
</evidence>
<keyword evidence="3" id="KW-0645">Protease</keyword>
<dbReference type="PANTHER" id="PTHR30237">
    <property type="entry name" value="MURAMOYLTETRAPEPTIDE CARBOXYPEPTIDASE"/>
    <property type="match status" value="1"/>
</dbReference>
<keyword evidence="4" id="KW-0378">Hydrolase</keyword>
<dbReference type="Gene3D" id="3.50.30.60">
    <property type="entry name" value="LD-carboxypeptidase A C-terminal domain-like"/>
    <property type="match status" value="1"/>
</dbReference>
<evidence type="ECO:0000313" key="9">
    <source>
        <dbReference type="Proteomes" id="UP000811282"/>
    </source>
</evidence>
<dbReference type="RefSeq" id="WP_215669645.1">
    <property type="nucleotide sequence ID" value="NZ_JAFJYC010000001.1"/>
</dbReference>
<dbReference type="InterPro" id="IPR040449">
    <property type="entry name" value="Peptidase_S66_N"/>
</dbReference>
<evidence type="ECO:0000256" key="2">
    <source>
        <dbReference type="ARBA" id="ARBA00022645"/>
    </source>
</evidence>
<dbReference type="Pfam" id="PF02016">
    <property type="entry name" value="Peptidase_S66"/>
    <property type="match status" value="1"/>
</dbReference>
<keyword evidence="5" id="KW-0720">Serine protease</keyword>
<dbReference type="Proteomes" id="UP000811282">
    <property type="component" value="Unassembled WGS sequence"/>
</dbReference>
<dbReference type="InterPro" id="IPR003507">
    <property type="entry name" value="S66_fam"/>
</dbReference>
<dbReference type="EMBL" id="JAFJYC010000001">
    <property type="protein sequence ID" value="MBT9432504.1"/>
    <property type="molecule type" value="Genomic_DNA"/>
</dbReference>
<proteinExistence type="inferred from homology"/>
<comment type="caution">
    <text evidence="8">The sequence shown here is derived from an EMBL/GenBank/DDBJ whole genome shotgun (WGS) entry which is preliminary data.</text>
</comment>
<evidence type="ECO:0000256" key="1">
    <source>
        <dbReference type="ARBA" id="ARBA00010233"/>
    </source>
</evidence>
<dbReference type="SUPFAM" id="SSF141986">
    <property type="entry name" value="LD-carboxypeptidase A C-terminal domain-like"/>
    <property type="match status" value="1"/>
</dbReference>
<accession>A0ABS5YBW4</accession>
<keyword evidence="9" id="KW-1185">Reference proteome</keyword>